<evidence type="ECO:0000313" key="1">
    <source>
        <dbReference type="EMBL" id="QHU21806.1"/>
    </source>
</evidence>
<reference evidence="1" key="1">
    <citation type="journal article" date="2020" name="Nature">
        <title>Giant virus diversity and host interactions through global metagenomics.</title>
        <authorList>
            <person name="Schulz F."/>
            <person name="Roux S."/>
            <person name="Paez-Espino D."/>
            <person name="Jungbluth S."/>
            <person name="Walsh D.A."/>
            <person name="Denef V.J."/>
            <person name="McMahon K.D."/>
            <person name="Konstantinidis K.T."/>
            <person name="Eloe-Fadrosh E.A."/>
            <person name="Kyrpides N.C."/>
            <person name="Woyke T."/>
        </authorList>
    </citation>
    <scope>NUCLEOTIDE SEQUENCE</scope>
    <source>
        <strain evidence="1">GVMAG-S-3300013286-35</strain>
    </source>
</reference>
<proteinExistence type="predicted"/>
<protein>
    <submittedName>
        <fullName evidence="1">Uncharacterized protein</fullName>
    </submittedName>
</protein>
<organism evidence="1">
    <name type="scientific">viral metagenome</name>
    <dbReference type="NCBI Taxonomy" id="1070528"/>
    <lineage>
        <taxon>unclassified sequences</taxon>
        <taxon>metagenomes</taxon>
        <taxon>organismal metagenomes</taxon>
    </lineage>
</organism>
<sequence>MIPHVTQHITQVYQQYTTGYARAIMLGSGLAYAWPNGFWYHTPLIVLNPFAYNAYQVFVGQADVIKWYKQTVKELA</sequence>
<name>A0A6C0KXE7_9ZZZZ</name>
<dbReference type="AlphaFoldDB" id="A0A6C0KXE7"/>
<dbReference type="EMBL" id="MN740992">
    <property type="protein sequence ID" value="QHU21806.1"/>
    <property type="molecule type" value="Genomic_DNA"/>
</dbReference>
<accession>A0A6C0KXE7</accession>